<dbReference type="SUPFAM" id="SSF53448">
    <property type="entry name" value="Nucleotide-diphospho-sugar transferases"/>
    <property type="match status" value="1"/>
</dbReference>
<dbReference type="STRING" id="573370.DMR_40300"/>
<evidence type="ECO:0000259" key="2">
    <source>
        <dbReference type="Pfam" id="PF13524"/>
    </source>
</evidence>
<name>C4XP20_SOLM1</name>
<dbReference type="KEGG" id="dma:DMR_40300"/>
<evidence type="ECO:0000259" key="1">
    <source>
        <dbReference type="Pfam" id="PF00535"/>
    </source>
</evidence>
<evidence type="ECO:0000313" key="4">
    <source>
        <dbReference type="Proteomes" id="UP000009071"/>
    </source>
</evidence>
<dbReference type="eggNOG" id="COG1216">
    <property type="taxonomic scope" value="Bacteria"/>
</dbReference>
<dbReference type="eggNOG" id="COG0438">
    <property type="taxonomic scope" value="Bacteria"/>
</dbReference>
<dbReference type="InterPro" id="IPR055259">
    <property type="entry name" value="YkvP/CgeB_Glyco_trans-like"/>
</dbReference>
<sequence>MGNSAMPQKNVLQGLFSLLRELNLSLLTLRLEPLPQPVFLMLRERTAELYASMRRSAQKTHKRKRQAKARGWQEPLESLKQTLAATHVLLRQLRDLRRDIDLDLSNAEGCIRYNDFPGMMQTIKQRLRTIGADVEKKMSTAPPAHVFKHKADALKDVTRHMGQLTKVVAELNRWADKKTAVHCTALDAIFTRLETDSTLISVNKDVTLELRGIAYNSILASGLFDESFYLSQLPEYAKDIRDGLKNYLTQELDASPCRFFSNTYYREKSNFVQMLRYNPLEHFARYGESMRLSPGPELDVIFYLKNNEDILNAGISPYRHFAHHGVNEGRQPSAHAGGFLSREYMNTAGGRLAFVGEPEDGERLAWEALRRQCLKRDHGHAVSIPVAEWCALEEDVDGFVVGAAALAVLDEKRLSALARSGASLVYLGGNPQDDLQGLLGQSILPLTRICAVTNAYERFLRWQEGEAPIRLLYYPFENMEDSLPLANAMLSKLARREAFSLRRFVQPAPNDDGTPKPVISVVSIIYKKPDEMLAFLESINRQDLVRPYEVVLVDDASPDDTVDRVQAWLTEKKASGLLNCRMDVRILRNTANSGNCISRNKGIEAARSDIILVADGDMVFGVSNLSEHVWAYRFGDCDAVLGFFRFDLNKAFVFDWLAACEIDEEIVKTKLVNLEGLISAHGRMQFISHSIFNFITKNVSFKKSLFKNEYFDPAFSYSAKPDSGYGVEDQEFGAKIYFAGGKIRFVERAIAMHILHADNSYNDSRAMAMLRNWEKLLVKHPDLVLVDRQYYQQKTVEFLHRTASRQETPEHVAARARYAAPDRANVTVHVSRPLRILTYAWDADSQYDLFKMGRSAFVLATNIGTRHCDQWDYDQRPLPRNVRLAPLEAVKPDEYDLAILPFDGHVLQPAPGKAPADWGNAFFTMLEVTKDIPRVALCHGAPPRAAGDLADADRAMDEAVPGSREALRDLLGDIHVVCASHQAQREWGFARSSVIWHGFWPVEFPPGKHSRDCLTLPRQAFEDSPLVHGEAVRRRVAELLGNKHVLEYAAPPPPHPGYAVGSQELAMAQFQNDVEYLGDFALYFNPTRHCPMPRVRGEAMMTGTIPVSLRNHDVDMFIQNGVNGFYGDSPEELAEQLRWLWEHEKERREISRKARLTALDVFNIDRYLAAWSELLRQVT</sequence>
<reference evidence="3 4" key="1">
    <citation type="journal article" date="2009" name="Genome Res.">
        <title>Whole genome sequence of Desulfovibrio magneticus strain RS-1 revealed common gene clusters in magnetotactic bacteria.</title>
        <authorList>
            <person name="Nakazawa H."/>
            <person name="Arakaki A."/>
            <person name="Narita-Yamada S."/>
            <person name="Yashiro I."/>
            <person name="Jinno K."/>
            <person name="Aoki N."/>
            <person name="Tsuruyama A."/>
            <person name="Okamura Y."/>
            <person name="Tanikawa S."/>
            <person name="Fujita N."/>
            <person name="Takeyama H."/>
            <person name="Matsunaga T."/>
        </authorList>
    </citation>
    <scope>NUCLEOTIDE SEQUENCE [LARGE SCALE GENOMIC DNA]</scope>
    <source>
        <strain evidence="4">ATCC 700980 / DSM 13731 / RS-1</strain>
    </source>
</reference>
<dbReference type="Pfam" id="PF13524">
    <property type="entry name" value="Glyco_trans_1_2"/>
    <property type="match status" value="1"/>
</dbReference>
<dbReference type="SUPFAM" id="SSF53756">
    <property type="entry name" value="UDP-Glycosyltransferase/glycogen phosphorylase"/>
    <property type="match status" value="1"/>
</dbReference>
<dbReference type="CAZy" id="GT2">
    <property type="family name" value="Glycosyltransferase Family 2"/>
</dbReference>
<dbReference type="CDD" id="cd00761">
    <property type="entry name" value="Glyco_tranf_GTA_type"/>
    <property type="match status" value="1"/>
</dbReference>
<dbReference type="PANTHER" id="PTHR43685:SF2">
    <property type="entry name" value="GLYCOSYLTRANSFERASE 2-LIKE DOMAIN-CONTAINING PROTEIN"/>
    <property type="match status" value="1"/>
</dbReference>
<dbReference type="Gene3D" id="3.40.50.2000">
    <property type="entry name" value="Glycogen Phosphorylase B"/>
    <property type="match status" value="1"/>
</dbReference>
<dbReference type="GO" id="GO:0016740">
    <property type="term" value="F:transferase activity"/>
    <property type="evidence" value="ECO:0007669"/>
    <property type="project" value="UniProtKB-KW"/>
</dbReference>
<dbReference type="HOGENOM" id="CLU_276916_0_0_7"/>
<proteinExistence type="predicted"/>
<dbReference type="InterPro" id="IPR050834">
    <property type="entry name" value="Glycosyltransf_2"/>
</dbReference>
<protein>
    <submittedName>
        <fullName evidence="3">Glycosyltransferase</fullName>
    </submittedName>
</protein>
<dbReference type="Proteomes" id="UP000009071">
    <property type="component" value="Chromosome"/>
</dbReference>
<gene>
    <name evidence="3" type="ordered locus">DMR_40300</name>
</gene>
<dbReference type="AlphaFoldDB" id="C4XP20"/>
<feature type="domain" description="Glycosyltransferase 2-like" evidence="1">
    <location>
        <begin position="520"/>
        <end position="650"/>
    </location>
</feature>
<dbReference type="InterPro" id="IPR029044">
    <property type="entry name" value="Nucleotide-diphossugar_trans"/>
</dbReference>
<dbReference type="PANTHER" id="PTHR43685">
    <property type="entry name" value="GLYCOSYLTRANSFERASE"/>
    <property type="match status" value="1"/>
</dbReference>
<dbReference type="Gene3D" id="3.90.550.10">
    <property type="entry name" value="Spore Coat Polysaccharide Biosynthesis Protein SpsA, Chain A"/>
    <property type="match status" value="1"/>
</dbReference>
<dbReference type="InterPro" id="IPR001173">
    <property type="entry name" value="Glyco_trans_2-like"/>
</dbReference>
<dbReference type="Pfam" id="PF00535">
    <property type="entry name" value="Glycos_transf_2"/>
    <property type="match status" value="1"/>
</dbReference>
<feature type="domain" description="Spore protein YkvP/CgeB glycosyl transferase-like" evidence="2">
    <location>
        <begin position="1087"/>
        <end position="1166"/>
    </location>
</feature>
<keyword evidence="4" id="KW-1185">Reference proteome</keyword>
<dbReference type="EMBL" id="AP010904">
    <property type="protein sequence ID" value="BAH77521.1"/>
    <property type="molecule type" value="Genomic_DNA"/>
</dbReference>
<organism evidence="3 4">
    <name type="scientific">Solidesulfovibrio magneticus (strain ATCC 700980 / DSM 13731 / RS-1)</name>
    <name type="common">Desulfovibrio magneticus</name>
    <dbReference type="NCBI Taxonomy" id="573370"/>
    <lineage>
        <taxon>Bacteria</taxon>
        <taxon>Pseudomonadati</taxon>
        <taxon>Thermodesulfobacteriota</taxon>
        <taxon>Desulfovibrionia</taxon>
        <taxon>Desulfovibrionales</taxon>
        <taxon>Desulfovibrionaceae</taxon>
        <taxon>Solidesulfovibrio</taxon>
    </lineage>
</organism>
<accession>C4XP20</accession>
<evidence type="ECO:0000313" key="3">
    <source>
        <dbReference type="EMBL" id="BAH77521.1"/>
    </source>
</evidence>